<dbReference type="InterPro" id="IPR036116">
    <property type="entry name" value="FN3_sf"/>
</dbReference>
<dbReference type="EMBL" id="QEAS01000001">
    <property type="protein sequence ID" value="PWG82575.1"/>
    <property type="molecule type" value="Genomic_DNA"/>
</dbReference>
<dbReference type="InterPro" id="IPR013783">
    <property type="entry name" value="Ig-like_fold"/>
</dbReference>
<keyword evidence="4" id="KW-1185">Reference proteome</keyword>
<evidence type="ECO:0000256" key="1">
    <source>
        <dbReference type="ARBA" id="ARBA00022729"/>
    </source>
</evidence>
<feature type="domain" description="Glycosyl hydrolase-like 10" evidence="2">
    <location>
        <begin position="32"/>
        <end position="339"/>
    </location>
</feature>
<dbReference type="PANTHER" id="PTHR43405:SF1">
    <property type="entry name" value="GLYCOSYL HYDROLASE DIGH"/>
    <property type="match status" value="1"/>
</dbReference>
<dbReference type="SUPFAM" id="SSF49265">
    <property type="entry name" value="Fibronectin type III"/>
    <property type="match status" value="1"/>
</dbReference>
<dbReference type="PANTHER" id="PTHR43405">
    <property type="entry name" value="GLYCOSYL HYDROLASE DIGH"/>
    <property type="match status" value="1"/>
</dbReference>
<evidence type="ECO:0000313" key="4">
    <source>
        <dbReference type="Proteomes" id="UP000245647"/>
    </source>
</evidence>
<dbReference type="GO" id="GO:0016787">
    <property type="term" value="F:hydrolase activity"/>
    <property type="evidence" value="ECO:0007669"/>
    <property type="project" value="UniProtKB-KW"/>
</dbReference>
<comment type="caution">
    <text evidence="3">The sequence shown here is derived from an EMBL/GenBank/DDBJ whole genome shotgun (WGS) entry which is preliminary data.</text>
</comment>
<dbReference type="PROSITE" id="PS51257">
    <property type="entry name" value="PROKAR_LIPOPROTEIN"/>
    <property type="match status" value="1"/>
</dbReference>
<dbReference type="InterPro" id="IPR003790">
    <property type="entry name" value="GHL10"/>
</dbReference>
<dbReference type="AlphaFoldDB" id="A0A2U2PME8"/>
<keyword evidence="1" id="KW-0732">Signal</keyword>
<gene>
    <name evidence="3" type="ORF">DDR33_01560</name>
</gene>
<protein>
    <submittedName>
        <fullName evidence="3">Glycoside hydrolase</fullName>
    </submittedName>
</protein>
<dbReference type="OrthoDB" id="9773203at2"/>
<evidence type="ECO:0000259" key="2">
    <source>
        <dbReference type="Pfam" id="PF02638"/>
    </source>
</evidence>
<organism evidence="3 4">
    <name type="scientific">Pararcticibacter amylolyticus</name>
    <dbReference type="NCBI Taxonomy" id="2173175"/>
    <lineage>
        <taxon>Bacteria</taxon>
        <taxon>Pseudomonadati</taxon>
        <taxon>Bacteroidota</taxon>
        <taxon>Sphingobacteriia</taxon>
        <taxon>Sphingobacteriales</taxon>
        <taxon>Sphingobacteriaceae</taxon>
        <taxon>Pararcticibacter</taxon>
    </lineage>
</organism>
<dbReference type="Gene3D" id="3.20.20.80">
    <property type="entry name" value="Glycosidases"/>
    <property type="match status" value="1"/>
</dbReference>
<evidence type="ECO:0000313" key="3">
    <source>
        <dbReference type="EMBL" id="PWG82575.1"/>
    </source>
</evidence>
<dbReference type="Proteomes" id="UP000245647">
    <property type="component" value="Unassembled WGS sequence"/>
</dbReference>
<keyword evidence="3" id="KW-0378">Hydrolase</keyword>
<accession>A0A2U2PME8</accession>
<sequence>MFRFWLMTAIFFASCYKATGQSDLSPAPPKREFRGVWVATVANIDWPSRPGLSANKQKEELLRILDEHQKNGINAIMFQVRPASDAFYAKGREPWSRFITGRQGEPPAPYYDPLEFAIEEAHKRGMELHAWFNPYRASTTLSPSDISADHITKKHPEWFFNYAGRKLFNPGIPEVRSYIIQVVTDVVKNYNIDGVHFDDYFYPYPEKNQVIQDRETFKTYGNNFQNIGDWRRHNVDTLIHELSVQIHSIKKYVKFGISPFGIWRNKGQDPEGSESAGLDSYGTIYADARKWMREQWLDYINPQIYFPFYYRAAPYEKLVDWWSNHTNGRHLYIGHAAYRAIERRPGWNDWKQIPDQIRYARQNTRVQGSVFFSSRSVTLNYAGVQDSLRNDFYKYPALPPQMLWLDDVPPLAPMNLQATVVDNAVSLKWEEPMKGRDGESASGYVVYRFPSTGVINLQDASKILKISFNNNTSYKDETAGNGSYFYVVTALDHLKNESPASNHVLISLPHAN</sequence>
<dbReference type="Pfam" id="PF02638">
    <property type="entry name" value="GHL10"/>
    <property type="match status" value="1"/>
</dbReference>
<name>A0A2U2PME8_9SPHI</name>
<dbReference type="RefSeq" id="WP_109413994.1">
    <property type="nucleotide sequence ID" value="NZ_QEAS01000001.1"/>
</dbReference>
<reference evidence="3 4" key="1">
    <citation type="submission" date="2018-04" db="EMBL/GenBank/DDBJ databases">
        <title>Pedobacter chongqingensis sp. nov., isolated from a rottenly hemp rope.</title>
        <authorList>
            <person name="Cai Y."/>
        </authorList>
    </citation>
    <scope>NUCLEOTIDE SEQUENCE [LARGE SCALE GENOMIC DNA]</scope>
    <source>
        <strain evidence="3 4">FJ4-8</strain>
    </source>
</reference>
<dbReference type="InterPro" id="IPR052177">
    <property type="entry name" value="Divisome_Glycosyl_Hydrolase"/>
</dbReference>
<dbReference type="InterPro" id="IPR017853">
    <property type="entry name" value="GH"/>
</dbReference>
<dbReference type="SUPFAM" id="SSF51445">
    <property type="entry name" value="(Trans)glycosidases"/>
    <property type="match status" value="1"/>
</dbReference>
<dbReference type="Gene3D" id="2.60.40.10">
    <property type="entry name" value="Immunoglobulins"/>
    <property type="match status" value="1"/>
</dbReference>
<proteinExistence type="predicted"/>